<organism evidence="1 2">
    <name type="scientific">Trifolium medium</name>
    <dbReference type="NCBI Taxonomy" id="97028"/>
    <lineage>
        <taxon>Eukaryota</taxon>
        <taxon>Viridiplantae</taxon>
        <taxon>Streptophyta</taxon>
        <taxon>Embryophyta</taxon>
        <taxon>Tracheophyta</taxon>
        <taxon>Spermatophyta</taxon>
        <taxon>Magnoliopsida</taxon>
        <taxon>eudicotyledons</taxon>
        <taxon>Gunneridae</taxon>
        <taxon>Pentapetalae</taxon>
        <taxon>rosids</taxon>
        <taxon>fabids</taxon>
        <taxon>Fabales</taxon>
        <taxon>Fabaceae</taxon>
        <taxon>Papilionoideae</taxon>
        <taxon>50 kb inversion clade</taxon>
        <taxon>NPAAA clade</taxon>
        <taxon>Hologalegina</taxon>
        <taxon>IRL clade</taxon>
        <taxon>Trifolieae</taxon>
        <taxon>Trifolium</taxon>
    </lineage>
</organism>
<evidence type="ECO:0000313" key="1">
    <source>
        <dbReference type="EMBL" id="MCI60070.1"/>
    </source>
</evidence>
<feature type="non-terminal residue" evidence="1">
    <location>
        <position position="54"/>
    </location>
</feature>
<evidence type="ECO:0000313" key="2">
    <source>
        <dbReference type="Proteomes" id="UP000265520"/>
    </source>
</evidence>
<sequence>MVGEWRAINLLHQQHCSTTTVTTQVRDTTATRNWLPVRGAEQMQWQCPREGWWK</sequence>
<comment type="caution">
    <text evidence="1">The sequence shown here is derived from an EMBL/GenBank/DDBJ whole genome shotgun (WGS) entry which is preliminary data.</text>
</comment>
<proteinExistence type="predicted"/>
<name>A0A392TIN4_9FABA</name>
<reference evidence="1 2" key="1">
    <citation type="journal article" date="2018" name="Front. Plant Sci.">
        <title>Red Clover (Trifolium pratense) and Zigzag Clover (T. medium) - A Picture of Genomic Similarities and Differences.</title>
        <authorList>
            <person name="Dluhosova J."/>
            <person name="Istvanek J."/>
            <person name="Nedelnik J."/>
            <person name="Repkova J."/>
        </authorList>
    </citation>
    <scope>NUCLEOTIDE SEQUENCE [LARGE SCALE GENOMIC DNA]</scope>
    <source>
        <strain evidence="2">cv. 10/8</strain>
        <tissue evidence="1">Leaf</tissue>
    </source>
</reference>
<dbReference type="Proteomes" id="UP000265520">
    <property type="component" value="Unassembled WGS sequence"/>
</dbReference>
<protein>
    <submittedName>
        <fullName evidence="1">Uncharacterized protein</fullName>
    </submittedName>
</protein>
<dbReference type="AlphaFoldDB" id="A0A392TIN4"/>
<dbReference type="EMBL" id="LXQA010574736">
    <property type="protein sequence ID" value="MCI60070.1"/>
    <property type="molecule type" value="Genomic_DNA"/>
</dbReference>
<accession>A0A392TIN4</accession>
<keyword evidence="2" id="KW-1185">Reference proteome</keyword>